<reference evidence="2 3" key="1">
    <citation type="submission" date="2014-04" db="EMBL/GenBank/DDBJ databases">
        <authorList>
            <consortium name="DOE Joint Genome Institute"/>
            <person name="Kuo A."/>
            <person name="Kohler A."/>
            <person name="Nagy L.G."/>
            <person name="Floudas D."/>
            <person name="Copeland A."/>
            <person name="Barry K.W."/>
            <person name="Cichocki N."/>
            <person name="Veneault-Fourrey C."/>
            <person name="LaButti K."/>
            <person name="Lindquist E.A."/>
            <person name="Lipzen A."/>
            <person name="Lundell T."/>
            <person name="Morin E."/>
            <person name="Murat C."/>
            <person name="Sun H."/>
            <person name="Tunlid A."/>
            <person name="Henrissat B."/>
            <person name="Grigoriev I.V."/>
            <person name="Hibbett D.S."/>
            <person name="Martin F."/>
            <person name="Nordberg H.P."/>
            <person name="Cantor M.N."/>
            <person name="Hua S.X."/>
        </authorList>
    </citation>
    <scope>NUCLEOTIDE SEQUENCE [LARGE SCALE GENOMIC DNA]</scope>
    <source>
        <strain evidence="2 3">LaAM-08-1</strain>
    </source>
</reference>
<dbReference type="AlphaFoldDB" id="A0A0C9WHK2"/>
<reference evidence="3" key="2">
    <citation type="submission" date="2015-01" db="EMBL/GenBank/DDBJ databases">
        <title>Evolutionary Origins and Diversification of the Mycorrhizal Mutualists.</title>
        <authorList>
            <consortium name="DOE Joint Genome Institute"/>
            <consortium name="Mycorrhizal Genomics Consortium"/>
            <person name="Kohler A."/>
            <person name="Kuo A."/>
            <person name="Nagy L.G."/>
            <person name="Floudas D."/>
            <person name="Copeland A."/>
            <person name="Barry K.W."/>
            <person name="Cichocki N."/>
            <person name="Veneault-Fourrey C."/>
            <person name="LaButti K."/>
            <person name="Lindquist E.A."/>
            <person name="Lipzen A."/>
            <person name="Lundell T."/>
            <person name="Morin E."/>
            <person name="Murat C."/>
            <person name="Riley R."/>
            <person name="Ohm R."/>
            <person name="Sun H."/>
            <person name="Tunlid A."/>
            <person name="Henrissat B."/>
            <person name="Grigoriev I.V."/>
            <person name="Hibbett D.S."/>
            <person name="Martin F."/>
        </authorList>
    </citation>
    <scope>NUCLEOTIDE SEQUENCE [LARGE SCALE GENOMIC DNA]</scope>
    <source>
        <strain evidence="3">LaAM-08-1</strain>
    </source>
</reference>
<feature type="compositionally biased region" description="Low complexity" evidence="1">
    <location>
        <begin position="43"/>
        <end position="52"/>
    </location>
</feature>
<name>A0A0C9WHK2_9AGAR</name>
<protein>
    <submittedName>
        <fullName evidence="2">Uncharacterized protein</fullName>
    </submittedName>
</protein>
<proteinExistence type="predicted"/>
<accession>A0A0C9WHK2</accession>
<evidence type="ECO:0000313" key="2">
    <source>
        <dbReference type="EMBL" id="KIJ91339.1"/>
    </source>
</evidence>
<keyword evidence="3" id="KW-1185">Reference proteome</keyword>
<organism evidence="2 3">
    <name type="scientific">Laccaria amethystina LaAM-08-1</name>
    <dbReference type="NCBI Taxonomy" id="1095629"/>
    <lineage>
        <taxon>Eukaryota</taxon>
        <taxon>Fungi</taxon>
        <taxon>Dikarya</taxon>
        <taxon>Basidiomycota</taxon>
        <taxon>Agaricomycotina</taxon>
        <taxon>Agaricomycetes</taxon>
        <taxon>Agaricomycetidae</taxon>
        <taxon>Agaricales</taxon>
        <taxon>Agaricineae</taxon>
        <taxon>Hydnangiaceae</taxon>
        <taxon>Laccaria</taxon>
    </lineage>
</organism>
<dbReference type="EMBL" id="KN839021">
    <property type="protein sequence ID" value="KIJ91339.1"/>
    <property type="molecule type" value="Genomic_DNA"/>
</dbReference>
<dbReference type="Proteomes" id="UP000054477">
    <property type="component" value="Unassembled WGS sequence"/>
</dbReference>
<sequence length="86" mass="9576">MLPNANESQQVFGQLDHLLHFPAHQVLRIELWQPRIFNTPKLSSTSATPSDTPDSELPPVESQPLEGPLLESPLVEDVPVAKSKRK</sequence>
<gene>
    <name evidence="2" type="ORF">K443DRAFT_14480</name>
</gene>
<dbReference type="HOGENOM" id="CLU_2498217_0_0_1"/>
<feature type="region of interest" description="Disordered" evidence="1">
    <location>
        <begin position="40"/>
        <end position="86"/>
    </location>
</feature>
<evidence type="ECO:0000313" key="3">
    <source>
        <dbReference type="Proteomes" id="UP000054477"/>
    </source>
</evidence>
<evidence type="ECO:0000256" key="1">
    <source>
        <dbReference type="SAM" id="MobiDB-lite"/>
    </source>
</evidence>